<dbReference type="PANTHER" id="PTHR13237:SF9">
    <property type="entry name" value="NEUROGUIDIN"/>
    <property type="match status" value="1"/>
</dbReference>
<dbReference type="Pfam" id="PF04000">
    <property type="entry name" value="Sas10_Utp3"/>
    <property type="match status" value="1"/>
</dbReference>
<comment type="caution">
    <text evidence="2">The sequence shown here is derived from an EMBL/GenBank/DDBJ whole genome shotgun (WGS) entry which is preliminary data.</text>
</comment>
<evidence type="ECO:0000313" key="2">
    <source>
        <dbReference type="EMBL" id="OLQ05148.1"/>
    </source>
</evidence>
<dbReference type="GO" id="GO:0000462">
    <property type="term" value="P:maturation of SSU-rRNA from tricistronic rRNA transcript (SSU-rRNA, 5.8S rRNA, LSU-rRNA)"/>
    <property type="evidence" value="ECO:0007669"/>
    <property type="project" value="TreeGrafter"/>
</dbReference>
<sequence length="327" mass="36458">MVASKKPEAIARACEGSTVFPLIEFADDDQLASRGPAAYVEMKVQLLLSYLIALTYYLLLKVKGVPVQSHPVVPRLLWIRSLLEKLKPVDQRLQSPGAPDAHALRPGKLAMTVGDEEDEEAEEAPEEKQEEGVYKPPKIAQVEYTGDHVSMQAALLSKAAGGSRQQQLRRSYFAISARLERSEFMRSLREEFTDAPREILGEEKSARAAKAERLLQEQQEYEEDTMTRIRVKKADLRKQRQALREGRQTSGGAVSLYDASADFNDILRSADRGRGRRPSRGGGVLKEYEDAKRRAQGVRANVATALDTAPGKRKRGGGSMRGRARRR</sequence>
<protein>
    <submittedName>
        <fullName evidence="2">Neuroguidin-A</fullName>
    </submittedName>
</protein>
<dbReference type="InterPro" id="IPR007146">
    <property type="entry name" value="Sas10/Utp3/C1D"/>
</dbReference>
<keyword evidence="3" id="KW-1185">Reference proteome</keyword>
<dbReference type="Proteomes" id="UP000186817">
    <property type="component" value="Unassembled WGS sequence"/>
</dbReference>
<dbReference type="EMBL" id="LSRX01000193">
    <property type="protein sequence ID" value="OLQ05148.1"/>
    <property type="molecule type" value="Genomic_DNA"/>
</dbReference>
<dbReference type="OMA" id="LERSEFM"/>
<feature type="compositionally biased region" description="Acidic residues" evidence="1">
    <location>
        <begin position="114"/>
        <end position="125"/>
    </location>
</feature>
<dbReference type="AlphaFoldDB" id="A0A1Q9ECK8"/>
<reference evidence="2 3" key="1">
    <citation type="submission" date="2016-02" db="EMBL/GenBank/DDBJ databases">
        <title>Genome analysis of coral dinoflagellate symbionts highlights evolutionary adaptations to a symbiotic lifestyle.</title>
        <authorList>
            <person name="Aranda M."/>
            <person name="Li Y."/>
            <person name="Liew Y.J."/>
            <person name="Baumgarten S."/>
            <person name="Simakov O."/>
            <person name="Wilson M."/>
            <person name="Piel J."/>
            <person name="Ashoor H."/>
            <person name="Bougouffa S."/>
            <person name="Bajic V.B."/>
            <person name="Ryu T."/>
            <person name="Ravasi T."/>
            <person name="Bayer T."/>
            <person name="Micklem G."/>
            <person name="Kim H."/>
            <person name="Bhak J."/>
            <person name="Lajeunesse T.C."/>
            <person name="Voolstra C.R."/>
        </authorList>
    </citation>
    <scope>NUCLEOTIDE SEQUENCE [LARGE SCALE GENOMIC DNA]</scope>
    <source>
        <strain evidence="2 3">CCMP2467</strain>
    </source>
</reference>
<dbReference type="OrthoDB" id="203440at2759"/>
<gene>
    <name evidence="2" type="primary">ngdn-a</name>
    <name evidence="2" type="ORF">AK812_SmicGene11682</name>
</gene>
<feature type="region of interest" description="Disordered" evidence="1">
    <location>
        <begin position="303"/>
        <end position="327"/>
    </location>
</feature>
<feature type="region of interest" description="Disordered" evidence="1">
    <location>
        <begin position="114"/>
        <end position="133"/>
    </location>
</feature>
<proteinExistence type="predicted"/>
<feature type="compositionally biased region" description="Basic residues" evidence="1">
    <location>
        <begin position="311"/>
        <end position="327"/>
    </location>
</feature>
<evidence type="ECO:0000313" key="3">
    <source>
        <dbReference type="Proteomes" id="UP000186817"/>
    </source>
</evidence>
<accession>A0A1Q9ECK8</accession>
<evidence type="ECO:0000256" key="1">
    <source>
        <dbReference type="SAM" id="MobiDB-lite"/>
    </source>
</evidence>
<organism evidence="2 3">
    <name type="scientific">Symbiodinium microadriaticum</name>
    <name type="common">Dinoflagellate</name>
    <name type="synonym">Zooxanthella microadriatica</name>
    <dbReference type="NCBI Taxonomy" id="2951"/>
    <lineage>
        <taxon>Eukaryota</taxon>
        <taxon>Sar</taxon>
        <taxon>Alveolata</taxon>
        <taxon>Dinophyceae</taxon>
        <taxon>Suessiales</taxon>
        <taxon>Symbiodiniaceae</taxon>
        <taxon>Symbiodinium</taxon>
    </lineage>
</organism>
<dbReference type="GO" id="GO:0032040">
    <property type="term" value="C:small-subunit processome"/>
    <property type="evidence" value="ECO:0007669"/>
    <property type="project" value="TreeGrafter"/>
</dbReference>
<name>A0A1Q9ECK8_SYMMI</name>
<dbReference type="PANTHER" id="PTHR13237">
    <property type="entry name" value="SOMETHING ABOUT SILENCING PROTEIN 10-RELATED"/>
    <property type="match status" value="1"/>
</dbReference>